<feature type="compositionally biased region" description="Polar residues" evidence="1">
    <location>
        <begin position="422"/>
        <end position="447"/>
    </location>
</feature>
<feature type="compositionally biased region" description="Pro residues" evidence="1">
    <location>
        <begin position="50"/>
        <end position="64"/>
    </location>
</feature>
<feature type="region of interest" description="Disordered" evidence="1">
    <location>
        <begin position="294"/>
        <end position="316"/>
    </location>
</feature>
<gene>
    <name evidence="3" type="primary">LOC103720097</name>
</gene>
<dbReference type="OrthoDB" id="757680at2759"/>
<accession>A0A8B7CWG0</accession>
<feature type="compositionally biased region" description="Polar residues" evidence="1">
    <location>
        <begin position="294"/>
        <end position="313"/>
    </location>
</feature>
<reference evidence="2" key="1">
    <citation type="journal article" date="2019" name="Nat. Commun.">
        <title>Genome-wide association mapping of date palm fruit traits.</title>
        <authorList>
            <person name="Hazzouri K.M."/>
            <person name="Gros-Balthazard M."/>
            <person name="Flowers J.M."/>
            <person name="Copetti D."/>
            <person name="Lemansour A."/>
            <person name="Lebrun M."/>
            <person name="Masmoudi K."/>
            <person name="Ferrand S."/>
            <person name="Dhar M.I."/>
            <person name="Fresquez Z.A."/>
            <person name="Rosas U."/>
            <person name="Zhang J."/>
            <person name="Talag J."/>
            <person name="Lee S."/>
            <person name="Kudrna D."/>
            <person name="Powell R.F."/>
            <person name="Leitch I.J."/>
            <person name="Krueger R.R."/>
            <person name="Wing R.A."/>
            <person name="Amiri K.M.A."/>
            <person name="Purugganan M.D."/>
        </authorList>
    </citation>
    <scope>NUCLEOTIDE SEQUENCE [LARGE SCALE GENOMIC DNA]</scope>
    <source>
        <strain evidence="2">cv. Khalas</strain>
    </source>
</reference>
<evidence type="ECO:0000313" key="3">
    <source>
        <dbReference type="RefSeq" id="XP_008807863.2"/>
    </source>
</evidence>
<reference evidence="3" key="2">
    <citation type="submission" date="2025-08" db="UniProtKB">
        <authorList>
            <consortium name="RefSeq"/>
        </authorList>
    </citation>
    <scope>IDENTIFICATION</scope>
    <source>
        <tissue evidence="3">Young leaves</tissue>
    </source>
</reference>
<dbReference type="RefSeq" id="XP_008807863.2">
    <property type="nucleotide sequence ID" value="XM_008809641.4"/>
</dbReference>
<name>A0A8B7CWG0_PHODC</name>
<protein>
    <submittedName>
        <fullName evidence="3">Uncharacterized protein LOC103720097</fullName>
    </submittedName>
</protein>
<feature type="region of interest" description="Disordered" evidence="1">
    <location>
        <begin position="1"/>
        <end position="22"/>
    </location>
</feature>
<proteinExistence type="predicted"/>
<dbReference type="KEGG" id="pda:103720097"/>
<sequence length="457" mass="50099">MPSLKSSVGSKGGNLHLGAGGKAEDDFFYSAQDERYGALRSSWISRLRLPPLPLQPASRPPPTPAAAAPYSLPAAADPPCTTSSGGGVLRHKHTISTDESCTLTSISNLNSAFTVPRYLNYIPKKPASRLPPTLPRAPVVTGFGPFQVRTGRALSRRAEGNPGGDGGETEALGKRDYGKDGNFALFRRKAHLGEERRGEEVDGERGKIGFCKGRQKKPLNYEEIWDRNTSFLPQKRVPDGPNAVRLSPIFQFQPRLHPGYLNDSRVSGHGDMARDTGLFVPPQGEVDSHFVDNYPTSSSQKLSQTRPASNENMCSPLAKSYFPPRDLINESASPSQRAYDQHLSVDPWLASSSVQCVARSRGVVYHDGTDDTAPSRTFWEPHILHHNTAPRHLERHAPAHMSEPEEPFSFWNMGRSKRKNTVSSVSPTIASTSNLSGKQNPNINFLPSKSRKLSCED</sequence>
<evidence type="ECO:0000256" key="1">
    <source>
        <dbReference type="SAM" id="MobiDB-lite"/>
    </source>
</evidence>
<dbReference type="AlphaFoldDB" id="A0A8B7CWG0"/>
<keyword evidence="2" id="KW-1185">Reference proteome</keyword>
<dbReference type="GeneID" id="103720097"/>
<dbReference type="Proteomes" id="UP000228380">
    <property type="component" value="Chromosome 16"/>
</dbReference>
<feature type="region of interest" description="Disordered" evidence="1">
    <location>
        <begin position="422"/>
        <end position="457"/>
    </location>
</feature>
<organism evidence="2 3">
    <name type="scientific">Phoenix dactylifera</name>
    <name type="common">Date palm</name>
    <dbReference type="NCBI Taxonomy" id="42345"/>
    <lineage>
        <taxon>Eukaryota</taxon>
        <taxon>Viridiplantae</taxon>
        <taxon>Streptophyta</taxon>
        <taxon>Embryophyta</taxon>
        <taxon>Tracheophyta</taxon>
        <taxon>Spermatophyta</taxon>
        <taxon>Magnoliopsida</taxon>
        <taxon>Liliopsida</taxon>
        <taxon>Arecaceae</taxon>
        <taxon>Coryphoideae</taxon>
        <taxon>Phoeniceae</taxon>
        <taxon>Phoenix</taxon>
    </lineage>
</organism>
<feature type="region of interest" description="Disordered" evidence="1">
    <location>
        <begin position="50"/>
        <end position="72"/>
    </location>
</feature>
<evidence type="ECO:0000313" key="2">
    <source>
        <dbReference type="Proteomes" id="UP000228380"/>
    </source>
</evidence>
<feature type="region of interest" description="Disordered" evidence="1">
    <location>
        <begin position="153"/>
        <end position="176"/>
    </location>
</feature>